<dbReference type="STRING" id="300112.A0A4S2KHB1"/>
<dbReference type="GO" id="GO:0005768">
    <property type="term" value="C:endosome"/>
    <property type="evidence" value="ECO:0007669"/>
    <property type="project" value="TreeGrafter"/>
</dbReference>
<comment type="catalytic activity">
    <reaction evidence="9">
        <text>a 1,2-diacyl-sn-glycero-3-phospho-(1D-myo-inositol) + ATP = a 1,2-diacyl-sn-glycero-3-phospho-(1D-myo-inositol 4-phosphate) + ADP + H(+)</text>
        <dbReference type="Rhea" id="RHEA:19877"/>
        <dbReference type="ChEBI" id="CHEBI:15378"/>
        <dbReference type="ChEBI" id="CHEBI:30616"/>
        <dbReference type="ChEBI" id="CHEBI:57880"/>
        <dbReference type="ChEBI" id="CHEBI:58178"/>
        <dbReference type="ChEBI" id="CHEBI:456216"/>
        <dbReference type="EC" id="2.7.1.67"/>
    </reaction>
</comment>
<dbReference type="Proteomes" id="UP000310200">
    <property type="component" value="Unassembled WGS sequence"/>
</dbReference>
<evidence type="ECO:0000256" key="6">
    <source>
        <dbReference type="ARBA" id="ARBA00022777"/>
    </source>
</evidence>
<keyword evidence="8 9" id="KW-0472">Membrane</keyword>
<keyword evidence="7 9" id="KW-0067">ATP-binding</keyword>
<dbReference type="PROSITE" id="PS50290">
    <property type="entry name" value="PI3_4_KINASE_3"/>
    <property type="match status" value="1"/>
</dbReference>
<dbReference type="GO" id="GO:0007032">
    <property type="term" value="P:endosome organization"/>
    <property type="evidence" value="ECO:0007669"/>
    <property type="project" value="TreeGrafter"/>
</dbReference>
<organism evidence="12 13">
    <name type="scientific">Temnothorax longispinosus</name>
    <dbReference type="NCBI Taxonomy" id="300112"/>
    <lineage>
        <taxon>Eukaryota</taxon>
        <taxon>Metazoa</taxon>
        <taxon>Ecdysozoa</taxon>
        <taxon>Arthropoda</taxon>
        <taxon>Hexapoda</taxon>
        <taxon>Insecta</taxon>
        <taxon>Pterygota</taxon>
        <taxon>Neoptera</taxon>
        <taxon>Endopterygota</taxon>
        <taxon>Hymenoptera</taxon>
        <taxon>Apocrita</taxon>
        <taxon>Aculeata</taxon>
        <taxon>Formicoidea</taxon>
        <taxon>Formicidae</taxon>
        <taxon>Myrmicinae</taxon>
        <taxon>Temnothorax</taxon>
    </lineage>
</organism>
<dbReference type="InterPro" id="IPR039756">
    <property type="entry name" value="Lsb6/PI4K2"/>
</dbReference>
<comment type="similarity">
    <text evidence="2 9">Belongs to the PI3/PI4-kinase family. Type II PI4K subfamily.</text>
</comment>
<dbReference type="GO" id="GO:0046854">
    <property type="term" value="P:phosphatidylinositol phosphate biosynthetic process"/>
    <property type="evidence" value="ECO:0007669"/>
    <property type="project" value="UniProtKB-UniRule"/>
</dbReference>
<keyword evidence="3" id="KW-1003">Cell membrane</keyword>
<evidence type="ECO:0000256" key="4">
    <source>
        <dbReference type="ARBA" id="ARBA00022679"/>
    </source>
</evidence>
<dbReference type="EC" id="2.7.1.67" evidence="9"/>
<evidence type="ECO:0000256" key="8">
    <source>
        <dbReference type="ARBA" id="ARBA00023136"/>
    </source>
</evidence>
<keyword evidence="5 9" id="KW-0547">Nucleotide-binding</keyword>
<dbReference type="PANTHER" id="PTHR12865">
    <property type="entry name" value="PHOSPHATIDYLINOSITOL 4-KINASE TYPE-II"/>
    <property type="match status" value="1"/>
</dbReference>
<sequence length="762" mass="86165">MSDSEQQQLHVPYREYHSQNNTSHLPPATAAVAAAAAAAALVDTDALVDLSIAPVSSSSSSSHHQRLSLQNDQPPSPADLLPDVEFIPGLSNDQTLAIDSSGIDRESQPLLGRLELDVTFNRFPDDPQFSELVWQAECAIDNGVYPERIYQGSSGSYFVKNPAGKIIGVFKPKDEEPYGRLNPKWTKWMHKLCCPCCFGRSCLIPNQGYLSEAGASLVDRKLGLGIVPNTRVVKLVSEVFNYPPLDRQKARMKQAIMEQFPTVGSHFNRIGLPPKVGSFQVFVDGYKDADYWLRRWESESMPAHLSRDFQLHFERLVILDYIIRNTDRGNDNWLIKYDTGVSKNGSEQGEVKIAAIDNGLAFPFKHPDSWRAYPYHWAWLTQAKQPFSEVTRELVLPQLSDQNFVQDLCDDLYQLFKQDKGFDRHHFDRQMSVMRGQILNLQQALKDAKSPVQLVQMPAVIVEKPLTSTGMMETVTTVRHDYVVKRVERPEMIIPCGNIRTSSAPLDDRTMAKLSYVSPGPIEPVISFKPILKYRPSSQPLTKETTQKLSYQPFVVVKKEFHPWTQKPTYKPPDIAMCGKTTYSESYMENDAVSVAKPFLPVATYVFPYGAEFADKTIYKESYLPAKTTLRPDLIVPSDNIRTLDVPLEGDTTTGLSYVKPDVIKPVRSYKPVMQYYRPETKIDCETINKLSYQTWAPKPKEELPWAQRTKYQAPEYPMACDTVYHMSYPMPGHYVEDDSCAECPCPIEKQDNVSSAPTVAS</sequence>
<protein>
    <recommendedName>
        <fullName evidence="9">Phosphatidylinositol 4-kinase type 2</fullName>
        <ecNumber evidence="9">2.7.1.67</ecNumber>
    </recommendedName>
</protein>
<dbReference type="PANTHER" id="PTHR12865:SF1">
    <property type="entry name" value="PHOSPHATIDYLINOSITOL 4-KINASE TYPE 2"/>
    <property type="match status" value="1"/>
</dbReference>
<dbReference type="GO" id="GO:0005886">
    <property type="term" value="C:plasma membrane"/>
    <property type="evidence" value="ECO:0007669"/>
    <property type="project" value="UniProtKB-SubCell"/>
</dbReference>
<name>A0A4S2KHB1_9HYME</name>
<dbReference type="GO" id="GO:0005524">
    <property type="term" value="F:ATP binding"/>
    <property type="evidence" value="ECO:0007669"/>
    <property type="project" value="UniProtKB-UniRule"/>
</dbReference>
<evidence type="ECO:0000259" key="11">
    <source>
        <dbReference type="PROSITE" id="PS50290"/>
    </source>
</evidence>
<proteinExistence type="inferred from homology"/>
<evidence type="ECO:0000256" key="2">
    <source>
        <dbReference type="ARBA" id="ARBA00008941"/>
    </source>
</evidence>
<comment type="caution">
    <text evidence="12">The sequence shown here is derived from an EMBL/GenBank/DDBJ whole genome shotgun (WGS) entry which is preliminary data.</text>
</comment>
<accession>A0A4S2KHB1</accession>
<feature type="domain" description="PI3K/PI4K catalytic" evidence="11">
    <location>
        <begin position="143"/>
        <end position="464"/>
    </location>
</feature>
<keyword evidence="4 9" id="KW-0808">Transferase</keyword>
<gene>
    <name evidence="12" type="ORF">DBV15_04825</name>
</gene>
<dbReference type="Pfam" id="PF00454">
    <property type="entry name" value="PI3_PI4_kinase"/>
    <property type="match status" value="1"/>
</dbReference>
<feature type="region of interest" description="Disordered" evidence="10">
    <location>
        <begin position="55"/>
        <end position="82"/>
    </location>
</feature>
<dbReference type="GO" id="GO:0004430">
    <property type="term" value="F:1-phosphatidylinositol 4-kinase activity"/>
    <property type="evidence" value="ECO:0007669"/>
    <property type="project" value="UniProtKB-UniRule"/>
</dbReference>
<evidence type="ECO:0000256" key="1">
    <source>
        <dbReference type="ARBA" id="ARBA00004236"/>
    </source>
</evidence>
<evidence type="ECO:0000256" key="7">
    <source>
        <dbReference type="ARBA" id="ARBA00022840"/>
    </source>
</evidence>
<evidence type="ECO:0000313" key="12">
    <source>
        <dbReference type="EMBL" id="TGZ48630.1"/>
    </source>
</evidence>
<evidence type="ECO:0000256" key="9">
    <source>
        <dbReference type="RuleBase" id="RU367084"/>
    </source>
</evidence>
<dbReference type="GO" id="GO:0005765">
    <property type="term" value="C:lysosomal membrane"/>
    <property type="evidence" value="ECO:0007669"/>
    <property type="project" value="TreeGrafter"/>
</dbReference>
<dbReference type="EMBL" id="QBLH01002377">
    <property type="protein sequence ID" value="TGZ48630.1"/>
    <property type="molecule type" value="Genomic_DNA"/>
</dbReference>
<comment type="subcellular location">
    <subcellularLocation>
        <location evidence="1">Cell membrane</location>
    </subcellularLocation>
    <subcellularLocation>
        <location evidence="9">Membrane</location>
        <topology evidence="9">Peripheral membrane protein</topology>
    </subcellularLocation>
</comment>
<evidence type="ECO:0000313" key="13">
    <source>
        <dbReference type="Proteomes" id="UP000310200"/>
    </source>
</evidence>
<dbReference type="InterPro" id="IPR000403">
    <property type="entry name" value="PI3/4_kinase_cat_dom"/>
</dbReference>
<evidence type="ECO:0000256" key="10">
    <source>
        <dbReference type="SAM" id="MobiDB-lite"/>
    </source>
</evidence>
<dbReference type="GO" id="GO:0007030">
    <property type="term" value="P:Golgi organization"/>
    <property type="evidence" value="ECO:0007669"/>
    <property type="project" value="TreeGrafter"/>
</dbReference>
<evidence type="ECO:0000256" key="3">
    <source>
        <dbReference type="ARBA" id="ARBA00022475"/>
    </source>
</evidence>
<dbReference type="AlphaFoldDB" id="A0A4S2KHB1"/>
<evidence type="ECO:0000256" key="5">
    <source>
        <dbReference type="ARBA" id="ARBA00022741"/>
    </source>
</evidence>
<dbReference type="GO" id="GO:0005802">
    <property type="term" value="C:trans-Golgi network"/>
    <property type="evidence" value="ECO:0007669"/>
    <property type="project" value="TreeGrafter"/>
</dbReference>
<keyword evidence="6 9" id="KW-0418">Kinase</keyword>
<reference evidence="12 13" key="1">
    <citation type="journal article" date="2019" name="Philos. Trans. R. Soc. Lond., B, Biol. Sci.">
        <title>Ant behaviour and brain gene expression of defending hosts depend on the ecological success of the intruding social parasite.</title>
        <authorList>
            <person name="Kaur R."/>
            <person name="Stoldt M."/>
            <person name="Jongepier E."/>
            <person name="Feldmeyer B."/>
            <person name="Menzel F."/>
            <person name="Bornberg-Bauer E."/>
            <person name="Foitzik S."/>
        </authorList>
    </citation>
    <scope>NUCLEOTIDE SEQUENCE [LARGE SCALE GENOMIC DNA]</scope>
    <source>
        <tissue evidence="12">Whole body</tissue>
    </source>
</reference>
<keyword evidence="13" id="KW-1185">Reference proteome</keyword>